<feature type="domain" description="Mediator complex subunit Med13 C-terminal" evidence="11">
    <location>
        <begin position="769"/>
        <end position="902"/>
    </location>
</feature>
<evidence type="ECO:0000256" key="7">
    <source>
        <dbReference type="ARBA" id="ARBA00023163"/>
    </source>
</evidence>
<protein>
    <recommendedName>
        <fullName evidence="3 10">Mediator of RNA polymerase II transcription subunit 13</fullName>
    </recommendedName>
    <alternativeName>
        <fullName evidence="9 10">Mediator complex subunit 13</fullName>
    </alternativeName>
</protein>
<dbReference type="InterPro" id="IPR051139">
    <property type="entry name" value="Mediator_complx_sub13"/>
</dbReference>
<keyword evidence="8 10" id="KW-0539">Nucleus</keyword>
<dbReference type="GO" id="GO:0016592">
    <property type="term" value="C:mediator complex"/>
    <property type="evidence" value="ECO:0007669"/>
    <property type="project" value="InterPro"/>
</dbReference>
<gene>
    <name evidence="12" type="ORF">MGL_2999</name>
</gene>
<evidence type="ECO:0000256" key="6">
    <source>
        <dbReference type="ARBA" id="ARBA00023159"/>
    </source>
</evidence>
<evidence type="ECO:0000256" key="10">
    <source>
        <dbReference type="RuleBase" id="RU364134"/>
    </source>
</evidence>
<evidence type="ECO:0000256" key="3">
    <source>
        <dbReference type="ARBA" id="ARBA00019618"/>
    </source>
</evidence>
<dbReference type="GeneID" id="5854320"/>
<evidence type="ECO:0000313" key="12">
    <source>
        <dbReference type="EMBL" id="EDP42799.1"/>
    </source>
</evidence>
<dbReference type="RefSeq" id="XP_001730013.1">
    <property type="nucleotide sequence ID" value="XM_001729961.1"/>
</dbReference>
<keyword evidence="13" id="KW-1185">Reference proteome</keyword>
<dbReference type="AlphaFoldDB" id="A8Q6L2"/>
<evidence type="ECO:0000256" key="9">
    <source>
        <dbReference type="ARBA" id="ARBA00032008"/>
    </source>
</evidence>
<dbReference type="OrthoDB" id="103819at2759"/>
<sequence>MKGNAVTCEYATVSLASQAKVRWRRYVAPRGVALDEIAEVAQTLQAALIASPKTREPAVLWLTHLRLPFYAVEGTDMPEALWMFVWSDTTLSVELENYLQALLLHSSGEYIVQQQHHPGSAAHAADPLPQSHTFFLRAVCNAIADRLHDGFNTRVAGGLLRLNPFSCEFQAPSLACYTTFRAYTSQHTLYVMSNTEYTQWRPFDLRITPADAVPRDVVLGETQVRMLPSLQRATLLSTCVETQAEPHMSNVLSVLNDSFLHLSNQDSSHVAVLRISIREPPPSLPVDASDMRTGVNPRTTLCTVLWPLALCLRDESSHTETTRTPWPLYSAAQLLDSETWHTNSDAAEPDVMSEAGPGLQQSPLCTIASERIAEPSHMQTPNKNSPLSLMQDNMEGVFSSIGQLTQDELSFFEMPTTLSAFIEPPNAHAQPVCDPMGSSNIPTPTSPTPMTCPDALTHKYDEHGKFFTPGGRWRSSDDVTRIGLSPRFSFTSPQSASGNMAAWTSISPMFQSDESNDDDETDFAGTPSIVQRSLCLTRLRSSTAYPEQKPTYSRVSETRAMRMRLAWTALYAANAQHSLNLPRHAEPVLTAQVQSEPLPIPSIFAGCQQSFVQIHITALPFWTQLGLQPVAGKRMIHAHLVLVDSTVPLESARAWLQALADQYSAQSLGTLTLGHVWQYKEGTWTHGSSPSLAKGHTVVILVYDDRRACERLYSAWPEPRADVTLLPVPQNDLLAYPIRQSLVWAAYEDPLHRVFQLAPRTFEVCHYLREKISFALAWPLQSSHDPLHQGAVLHVAYDRLAPVVRVVCTDDRAQRLVCRVWDASDAQTDILHAWEVICGVLADTFATWHVVIGRFSDMPAEEMQTWKFVISRKESFILSVGLLCLEPNAWPLIHTQPHAQPQVVYMADMPMALHTGQPLPVLRSAYMTHGVYAVHLLQSHDTYEMDAYFHDIVLHLYALECMTKARWPGLDVCLPWHFAILACA</sequence>
<dbReference type="Pfam" id="PF06333">
    <property type="entry name" value="Med13_C"/>
    <property type="match status" value="1"/>
</dbReference>
<dbReference type="GO" id="GO:0003713">
    <property type="term" value="F:transcription coactivator activity"/>
    <property type="evidence" value="ECO:0007669"/>
    <property type="project" value="TreeGrafter"/>
</dbReference>
<name>A8Q6L2_MALGO</name>
<comment type="subunit">
    <text evidence="10">Component of the SRB8-11 complex, which itself associates with the Mediator complex.</text>
</comment>
<evidence type="ECO:0000256" key="5">
    <source>
        <dbReference type="ARBA" id="ARBA00023015"/>
    </source>
</evidence>
<evidence type="ECO:0000313" key="13">
    <source>
        <dbReference type="Proteomes" id="UP000008837"/>
    </source>
</evidence>
<reference evidence="12 13" key="1">
    <citation type="journal article" date="2007" name="Proc. Natl. Acad. Sci. U.S.A.">
        <title>Dandruff-associated Malassezia genomes reveal convergent and divergent virulence traits shared with plant and human fungal pathogens.</title>
        <authorList>
            <person name="Xu J."/>
            <person name="Saunders C.W."/>
            <person name="Hu P."/>
            <person name="Grant R.A."/>
            <person name="Boekhout T."/>
            <person name="Kuramae E.E."/>
            <person name="Kronstad J.W."/>
            <person name="Deangelis Y.M."/>
            <person name="Reeder N.L."/>
            <person name="Johnstone K.R."/>
            <person name="Leland M."/>
            <person name="Fieno A.M."/>
            <person name="Begley W.M."/>
            <person name="Sun Y."/>
            <person name="Lacey M.P."/>
            <person name="Chaudhary T."/>
            <person name="Keough T."/>
            <person name="Chu L."/>
            <person name="Sears R."/>
            <person name="Yuan B."/>
            <person name="Dawson T.L.Jr."/>
        </authorList>
    </citation>
    <scope>NUCLEOTIDE SEQUENCE [LARGE SCALE GENOMIC DNA]</scope>
    <source>
        <strain evidence="13">ATCC MYA-4612 / CBS 7966</strain>
    </source>
</reference>
<comment type="subcellular location">
    <subcellularLocation>
        <location evidence="1 10">Nucleus</location>
    </subcellularLocation>
</comment>
<comment type="similarity">
    <text evidence="2 10">Belongs to the Mediator complex subunit 13 family.</text>
</comment>
<dbReference type="OMA" id="VLHVAYD"/>
<dbReference type="InterPro" id="IPR009401">
    <property type="entry name" value="Med13_C"/>
</dbReference>
<evidence type="ECO:0000259" key="11">
    <source>
        <dbReference type="Pfam" id="PF06333"/>
    </source>
</evidence>
<dbReference type="VEuPathDB" id="FungiDB:MGL_2999"/>
<dbReference type="STRING" id="425265.A8Q6L2"/>
<dbReference type="EMBL" id="AAYY01000010">
    <property type="protein sequence ID" value="EDP42799.1"/>
    <property type="molecule type" value="Genomic_DNA"/>
</dbReference>
<dbReference type="InParanoid" id="A8Q6L2"/>
<evidence type="ECO:0000256" key="4">
    <source>
        <dbReference type="ARBA" id="ARBA00022491"/>
    </source>
</evidence>
<organism evidence="12 13">
    <name type="scientific">Malassezia globosa (strain ATCC MYA-4612 / CBS 7966)</name>
    <name type="common">Dandruff-associated fungus</name>
    <dbReference type="NCBI Taxonomy" id="425265"/>
    <lineage>
        <taxon>Eukaryota</taxon>
        <taxon>Fungi</taxon>
        <taxon>Dikarya</taxon>
        <taxon>Basidiomycota</taxon>
        <taxon>Ustilaginomycotina</taxon>
        <taxon>Malasseziomycetes</taxon>
        <taxon>Malasseziales</taxon>
        <taxon>Malasseziaceae</taxon>
        <taxon>Malassezia</taxon>
    </lineage>
</organism>
<dbReference type="KEGG" id="mgl:MGL_2999"/>
<accession>A8Q6L2</accession>
<keyword evidence="4 10" id="KW-0678">Repressor</keyword>
<evidence type="ECO:0000256" key="2">
    <source>
        <dbReference type="ARBA" id="ARBA00009354"/>
    </source>
</evidence>
<dbReference type="PANTHER" id="PTHR48249:SF3">
    <property type="entry name" value="MEDIATOR OF RNA POLYMERASE II TRANSCRIPTION SUBUNIT 13"/>
    <property type="match status" value="1"/>
</dbReference>
<keyword evidence="6 10" id="KW-0010">Activator</keyword>
<dbReference type="GO" id="GO:0045944">
    <property type="term" value="P:positive regulation of transcription by RNA polymerase II"/>
    <property type="evidence" value="ECO:0007669"/>
    <property type="project" value="TreeGrafter"/>
</dbReference>
<comment type="function">
    <text evidence="10">Component of the SRB8-11 complex. The SRB8-11 complex is a regulatory module of the Mediator complex which is itself involved in regulation of basal and activated RNA polymerase II-dependent transcription. The SRB8-11 complex may be involved in the transcriptional repression of a subset of genes regulated by Mediator. It may inhibit the association of the Mediator complex with RNA polymerase II to form the holoenzyme complex.</text>
</comment>
<evidence type="ECO:0000256" key="8">
    <source>
        <dbReference type="ARBA" id="ARBA00023242"/>
    </source>
</evidence>
<keyword evidence="7 10" id="KW-0804">Transcription</keyword>
<evidence type="ECO:0000256" key="1">
    <source>
        <dbReference type="ARBA" id="ARBA00004123"/>
    </source>
</evidence>
<dbReference type="Proteomes" id="UP000008837">
    <property type="component" value="Unassembled WGS sequence"/>
</dbReference>
<dbReference type="PANTHER" id="PTHR48249">
    <property type="entry name" value="MEDIATOR OF RNA POLYMERASE II TRANSCRIPTION SUBUNIT 13"/>
    <property type="match status" value="1"/>
</dbReference>
<comment type="caution">
    <text evidence="12">The sequence shown here is derived from an EMBL/GenBank/DDBJ whole genome shotgun (WGS) entry which is preliminary data.</text>
</comment>
<keyword evidence="5 10" id="KW-0805">Transcription regulation</keyword>
<proteinExistence type="inferred from homology"/>